<dbReference type="GO" id="GO:0005737">
    <property type="term" value="C:cytoplasm"/>
    <property type="evidence" value="ECO:0007669"/>
    <property type="project" value="UniProtKB-SubCell"/>
</dbReference>
<comment type="caution">
    <text evidence="7">The sequence shown here is derived from an EMBL/GenBank/DDBJ whole genome shotgun (WGS) entry which is preliminary data.</text>
</comment>
<dbReference type="SUPFAM" id="SSF53335">
    <property type="entry name" value="S-adenosyl-L-methionine-dependent methyltransferases"/>
    <property type="match status" value="1"/>
</dbReference>
<dbReference type="Gene3D" id="1.10.150.170">
    <property type="entry name" value="Putative methyltransferase TM0872, insert domain"/>
    <property type="match status" value="1"/>
</dbReference>
<dbReference type="HAMAP" id="MF_01007">
    <property type="entry name" value="16SrRNA_methyltr_H"/>
    <property type="match status" value="1"/>
</dbReference>
<dbReference type="AlphaFoldDB" id="A0A2A4XIB0"/>
<keyword evidence="4 6" id="KW-0808">Transferase</keyword>
<keyword evidence="2 6" id="KW-0698">rRNA processing</keyword>
<comment type="subcellular location">
    <subcellularLocation>
        <location evidence="6">Cytoplasm</location>
    </subcellularLocation>
</comment>
<accession>A0A2A4XIB0</accession>
<dbReference type="InterPro" id="IPR002903">
    <property type="entry name" value="RsmH"/>
</dbReference>
<dbReference type="Pfam" id="PF01795">
    <property type="entry name" value="Methyltransf_5"/>
    <property type="match status" value="1"/>
</dbReference>
<keyword evidence="5 6" id="KW-0949">S-adenosyl-L-methionine</keyword>
<dbReference type="Proteomes" id="UP000218767">
    <property type="component" value="Unassembled WGS sequence"/>
</dbReference>
<dbReference type="PANTHER" id="PTHR11265:SF0">
    <property type="entry name" value="12S RRNA N4-METHYLCYTIDINE METHYLTRANSFERASE"/>
    <property type="match status" value="1"/>
</dbReference>
<dbReference type="PIRSF" id="PIRSF004486">
    <property type="entry name" value="MraW"/>
    <property type="match status" value="1"/>
</dbReference>
<evidence type="ECO:0000256" key="6">
    <source>
        <dbReference type="HAMAP-Rule" id="MF_01007"/>
    </source>
</evidence>
<dbReference type="EMBL" id="NVUL01000003">
    <property type="protein sequence ID" value="PCI81869.1"/>
    <property type="molecule type" value="Genomic_DNA"/>
</dbReference>
<dbReference type="PANTHER" id="PTHR11265">
    <property type="entry name" value="S-ADENOSYL-METHYLTRANSFERASE MRAW"/>
    <property type="match status" value="1"/>
</dbReference>
<evidence type="ECO:0000256" key="5">
    <source>
        <dbReference type="ARBA" id="ARBA00022691"/>
    </source>
</evidence>
<comment type="function">
    <text evidence="6">Specifically methylates the N4 position of cytidine in position 1402 (C1402) of 16S rRNA.</text>
</comment>
<comment type="catalytic activity">
    <reaction evidence="6">
        <text>cytidine(1402) in 16S rRNA + S-adenosyl-L-methionine = N(4)-methylcytidine(1402) in 16S rRNA + S-adenosyl-L-homocysteine + H(+)</text>
        <dbReference type="Rhea" id="RHEA:42928"/>
        <dbReference type="Rhea" id="RHEA-COMP:10286"/>
        <dbReference type="Rhea" id="RHEA-COMP:10287"/>
        <dbReference type="ChEBI" id="CHEBI:15378"/>
        <dbReference type="ChEBI" id="CHEBI:57856"/>
        <dbReference type="ChEBI" id="CHEBI:59789"/>
        <dbReference type="ChEBI" id="CHEBI:74506"/>
        <dbReference type="ChEBI" id="CHEBI:82748"/>
        <dbReference type="EC" id="2.1.1.199"/>
    </reaction>
</comment>
<comment type="similarity">
    <text evidence="1 6">Belongs to the methyltransferase superfamily. RsmH family.</text>
</comment>
<feature type="binding site" evidence="6">
    <location>
        <position position="81"/>
    </location>
    <ligand>
        <name>S-adenosyl-L-methionine</name>
        <dbReference type="ChEBI" id="CHEBI:59789"/>
    </ligand>
</feature>
<dbReference type="NCBIfam" id="TIGR00006">
    <property type="entry name" value="16S rRNA (cytosine(1402)-N(4))-methyltransferase RsmH"/>
    <property type="match status" value="1"/>
</dbReference>
<dbReference type="GO" id="GO:0071424">
    <property type="term" value="F:rRNA (cytosine-N4-)-methyltransferase activity"/>
    <property type="evidence" value="ECO:0007669"/>
    <property type="project" value="UniProtKB-UniRule"/>
</dbReference>
<dbReference type="InterPro" id="IPR029063">
    <property type="entry name" value="SAM-dependent_MTases_sf"/>
</dbReference>
<evidence type="ECO:0000313" key="7">
    <source>
        <dbReference type="EMBL" id="PCI81869.1"/>
    </source>
</evidence>
<evidence type="ECO:0000256" key="3">
    <source>
        <dbReference type="ARBA" id="ARBA00022603"/>
    </source>
</evidence>
<dbReference type="Gene3D" id="3.40.50.150">
    <property type="entry name" value="Vaccinia Virus protein VP39"/>
    <property type="match status" value="1"/>
</dbReference>
<dbReference type="GO" id="GO:0070475">
    <property type="term" value="P:rRNA base methylation"/>
    <property type="evidence" value="ECO:0007669"/>
    <property type="project" value="UniProtKB-UniRule"/>
</dbReference>
<evidence type="ECO:0000256" key="4">
    <source>
        <dbReference type="ARBA" id="ARBA00022679"/>
    </source>
</evidence>
<dbReference type="EC" id="2.1.1.199" evidence="6"/>
<dbReference type="FunFam" id="1.10.150.170:FF:000003">
    <property type="entry name" value="Ribosomal RNA small subunit methyltransferase H"/>
    <property type="match status" value="1"/>
</dbReference>
<dbReference type="InterPro" id="IPR023397">
    <property type="entry name" value="SAM-dep_MeTrfase_MraW_recog"/>
</dbReference>
<proteinExistence type="inferred from homology"/>
<dbReference type="SUPFAM" id="SSF81799">
    <property type="entry name" value="Putative methyltransferase TM0872, insert domain"/>
    <property type="match status" value="1"/>
</dbReference>
<feature type="binding site" evidence="6">
    <location>
        <begin position="35"/>
        <end position="37"/>
    </location>
    <ligand>
        <name>S-adenosyl-L-methionine</name>
        <dbReference type="ChEBI" id="CHEBI:59789"/>
    </ligand>
</feature>
<evidence type="ECO:0000256" key="1">
    <source>
        <dbReference type="ARBA" id="ARBA00010396"/>
    </source>
</evidence>
<organism evidence="7 8">
    <name type="scientific">SAR86 cluster bacterium</name>
    <dbReference type="NCBI Taxonomy" id="2030880"/>
    <lineage>
        <taxon>Bacteria</taxon>
        <taxon>Pseudomonadati</taxon>
        <taxon>Pseudomonadota</taxon>
        <taxon>Gammaproteobacteria</taxon>
        <taxon>SAR86 cluster</taxon>
    </lineage>
</organism>
<feature type="binding site" evidence="6">
    <location>
        <position position="55"/>
    </location>
    <ligand>
        <name>S-adenosyl-L-methionine</name>
        <dbReference type="ChEBI" id="CHEBI:59789"/>
    </ligand>
</feature>
<keyword evidence="6" id="KW-0963">Cytoplasm</keyword>
<reference evidence="8" key="1">
    <citation type="submission" date="2017-08" db="EMBL/GenBank/DDBJ databases">
        <title>A dynamic microbial community with high functional redundancy inhabits the cold, oxic subseafloor aquifer.</title>
        <authorList>
            <person name="Tully B.J."/>
            <person name="Wheat C.G."/>
            <person name="Glazer B.T."/>
            <person name="Huber J.A."/>
        </authorList>
    </citation>
    <scope>NUCLEOTIDE SEQUENCE [LARGE SCALE GENOMIC DNA]</scope>
</reference>
<feature type="binding site" evidence="6">
    <location>
        <position position="103"/>
    </location>
    <ligand>
        <name>S-adenosyl-L-methionine</name>
        <dbReference type="ChEBI" id="CHEBI:59789"/>
    </ligand>
</feature>
<name>A0A2A4XIB0_9GAMM</name>
<evidence type="ECO:0000313" key="8">
    <source>
        <dbReference type="Proteomes" id="UP000218767"/>
    </source>
</evidence>
<gene>
    <name evidence="6" type="primary">rsmH</name>
    <name evidence="7" type="ORF">COB20_01015</name>
</gene>
<sequence length="311" mass="34724">MRAESVHETVLMQEAIDALAIRKGGNYVDATFGRGGHSRLILENLGAKGGLIIFDKDPEAIEVAIQIREKDERLQIAHAPFGDIEAQLIALGLSDGVDGILFDLGVSSPQLDNAERGFSFLRDGPLDMRMNPEVGQSAEQWINSAQETEIADVLYQYGEERHSRRMARRVILERAEKRITRTGELAEIIKEANPAWERDKHPATRAFQGIRIFINDELGELERGLEQALKMLKVGGRLVVISFHSLEDRMVKRFIAKQAKGDSFPRGLPIPQDMLSPKLIPIGKRIKASALEVDRNSRSRSAVMRVAEKIA</sequence>
<feature type="binding site" evidence="6">
    <location>
        <position position="110"/>
    </location>
    <ligand>
        <name>S-adenosyl-L-methionine</name>
        <dbReference type="ChEBI" id="CHEBI:59789"/>
    </ligand>
</feature>
<keyword evidence="3 6" id="KW-0489">Methyltransferase</keyword>
<protein>
    <recommendedName>
        <fullName evidence="6">Ribosomal RNA small subunit methyltransferase H</fullName>
        <ecNumber evidence="6">2.1.1.199</ecNumber>
    </recommendedName>
    <alternativeName>
        <fullName evidence="6">16S rRNA m(4)C1402 methyltransferase</fullName>
    </alternativeName>
    <alternativeName>
        <fullName evidence="6">rRNA (cytosine-N(4)-)-methyltransferase RsmH</fullName>
    </alternativeName>
</protein>
<evidence type="ECO:0000256" key="2">
    <source>
        <dbReference type="ARBA" id="ARBA00022552"/>
    </source>
</evidence>